<feature type="domain" description="Aminotransferase class V" evidence="7">
    <location>
        <begin position="2"/>
        <end position="366"/>
    </location>
</feature>
<dbReference type="InterPro" id="IPR015424">
    <property type="entry name" value="PyrdxlP-dep_Trfase"/>
</dbReference>
<comment type="catalytic activity">
    <reaction evidence="5">
        <text>(sulfur carrier)-H + L-cysteine = (sulfur carrier)-SH + L-alanine</text>
        <dbReference type="Rhea" id="RHEA:43892"/>
        <dbReference type="Rhea" id="RHEA-COMP:14737"/>
        <dbReference type="Rhea" id="RHEA-COMP:14739"/>
        <dbReference type="ChEBI" id="CHEBI:29917"/>
        <dbReference type="ChEBI" id="CHEBI:35235"/>
        <dbReference type="ChEBI" id="CHEBI:57972"/>
        <dbReference type="ChEBI" id="CHEBI:64428"/>
        <dbReference type="EC" id="2.8.1.7"/>
    </reaction>
</comment>
<dbReference type="InterPro" id="IPR020578">
    <property type="entry name" value="Aminotrans_V_PyrdxlP_BS"/>
</dbReference>
<dbReference type="InterPro" id="IPR000192">
    <property type="entry name" value="Aminotrans_V_dom"/>
</dbReference>
<name>A0A5N1GNP1_9LACT</name>
<comment type="cofactor">
    <cofactor evidence="1 6">
        <name>pyridoxal 5'-phosphate</name>
        <dbReference type="ChEBI" id="CHEBI:597326"/>
    </cofactor>
</comment>
<reference evidence="8 9" key="1">
    <citation type="submission" date="2019-09" db="EMBL/GenBank/DDBJ databases">
        <title>Draft genome sequence assemblies of isolates from the urinary tract.</title>
        <authorList>
            <person name="Mores C.R."/>
            <person name="Putonti C."/>
            <person name="Wolfe A.J."/>
        </authorList>
    </citation>
    <scope>NUCLEOTIDE SEQUENCE [LARGE SCALE GENOMIC DNA]</scope>
    <source>
        <strain evidence="8 9">UMB623</strain>
    </source>
</reference>
<dbReference type="GO" id="GO:0031071">
    <property type="term" value="F:cysteine desulfurase activity"/>
    <property type="evidence" value="ECO:0007669"/>
    <property type="project" value="UniProtKB-EC"/>
</dbReference>
<dbReference type="NCBIfam" id="TIGR01977">
    <property type="entry name" value="am_tr_V_EF2568"/>
    <property type="match status" value="1"/>
</dbReference>
<protein>
    <recommendedName>
        <fullName evidence="3">cysteine desulfurase</fullName>
        <ecNumber evidence="3">2.8.1.7</ecNumber>
    </recommendedName>
</protein>
<dbReference type="PIRSF" id="PIRSF005572">
    <property type="entry name" value="NifS"/>
    <property type="match status" value="1"/>
</dbReference>
<keyword evidence="8" id="KW-0808">Transferase</keyword>
<dbReference type="InterPro" id="IPR015421">
    <property type="entry name" value="PyrdxlP-dep_Trfase_major"/>
</dbReference>
<evidence type="ECO:0000259" key="7">
    <source>
        <dbReference type="Pfam" id="PF00266"/>
    </source>
</evidence>
<gene>
    <name evidence="8" type="ORF">F6I03_02100</name>
</gene>
<dbReference type="InterPro" id="IPR015422">
    <property type="entry name" value="PyrdxlP-dep_Trfase_small"/>
</dbReference>
<dbReference type="EC" id="2.8.1.7" evidence="3"/>
<evidence type="ECO:0000256" key="2">
    <source>
        <dbReference type="ARBA" id="ARBA00010447"/>
    </source>
</evidence>
<dbReference type="SUPFAM" id="SSF53383">
    <property type="entry name" value="PLP-dependent transferases"/>
    <property type="match status" value="1"/>
</dbReference>
<keyword evidence="4" id="KW-0663">Pyridoxal phosphate</keyword>
<evidence type="ECO:0000313" key="9">
    <source>
        <dbReference type="Proteomes" id="UP000327148"/>
    </source>
</evidence>
<accession>A0A5N1GNP1</accession>
<dbReference type="Proteomes" id="UP000327148">
    <property type="component" value="Unassembled WGS sequence"/>
</dbReference>
<evidence type="ECO:0000256" key="4">
    <source>
        <dbReference type="ARBA" id="ARBA00022898"/>
    </source>
</evidence>
<evidence type="ECO:0000256" key="1">
    <source>
        <dbReference type="ARBA" id="ARBA00001933"/>
    </source>
</evidence>
<proteinExistence type="inferred from homology"/>
<sequence length="381" mass="41386">MIYLDNAATSIQKPACVIEAVVDAMHHLGNAGRGASEESLEGSRTLFNCRSQLNQLMHGESPQQIAFALNSTEALNTAIRGLFQPGDHVITSVMEHNSVLRPLYALKDQGLELSLLPCDDKGRLVIEDLPAYIRPNTKGLVLTHASNLTGNLNPIEKLGQIAHNHGLYFVVDASQSLGAIPIDVQAAQVDVLCFTGHKSLLGPQGTGGLYVRPGLNIRPLKAGGTGIDTYNHYQPQRMPEALEAGTQNGHGLAGLRAAVEYILDQGVANIHDKELALIQYFYQALKDIEGLHIYGDFTADRAPVLALNIWDIDSSEIAEDLEEDFDIAVRSGGHCAPLMHQALGTTEQGAVRFSFGYFTSKEEVDQAITALKVLVDRYRPE</sequence>
<dbReference type="AlphaFoldDB" id="A0A5N1GNP1"/>
<dbReference type="PANTHER" id="PTHR43586:SF4">
    <property type="entry name" value="ISOPENICILLIN N EPIMERASE"/>
    <property type="match status" value="1"/>
</dbReference>
<dbReference type="Pfam" id="PF00266">
    <property type="entry name" value="Aminotran_5"/>
    <property type="match status" value="1"/>
</dbReference>
<dbReference type="PROSITE" id="PS00595">
    <property type="entry name" value="AA_TRANSFER_CLASS_5"/>
    <property type="match status" value="1"/>
</dbReference>
<dbReference type="GO" id="GO:0008483">
    <property type="term" value="F:transaminase activity"/>
    <property type="evidence" value="ECO:0007669"/>
    <property type="project" value="UniProtKB-KW"/>
</dbReference>
<dbReference type="RefSeq" id="WP_070431747.1">
    <property type="nucleotide sequence ID" value="NZ_VYWO01000001.1"/>
</dbReference>
<keyword evidence="8" id="KW-0032">Aminotransferase</keyword>
<dbReference type="InterPro" id="IPR016454">
    <property type="entry name" value="Cysteine_dSase"/>
</dbReference>
<dbReference type="Gene3D" id="3.40.640.10">
    <property type="entry name" value="Type I PLP-dependent aspartate aminotransferase-like (Major domain)"/>
    <property type="match status" value="1"/>
</dbReference>
<organism evidence="8 9">
    <name type="scientific">Aerococcus sanguinicola</name>
    <dbReference type="NCBI Taxonomy" id="119206"/>
    <lineage>
        <taxon>Bacteria</taxon>
        <taxon>Bacillati</taxon>
        <taxon>Bacillota</taxon>
        <taxon>Bacilli</taxon>
        <taxon>Lactobacillales</taxon>
        <taxon>Aerococcaceae</taxon>
        <taxon>Aerococcus</taxon>
    </lineage>
</organism>
<comment type="caution">
    <text evidence="8">The sequence shown here is derived from an EMBL/GenBank/DDBJ whole genome shotgun (WGS) entry which is preliminary data.</text>
</comment>
<dbReference type="InterPro" id="IPR010969">
    <property type="entry name" value="Cys_dSase-rel_unknwn_funct"/>
</dbReference>
<dbReference type="PANTHER" id="PTHR43586">
    <property type="entry name" value="CYSTEINE DESULFURASE"/>
    <property type="match status" value="1"/>
</dbReference>
<evidence type="ECO:0000256" key="5">
    <source>
        <dbReference type="ARBA" id="ARBA00050776"/>
    </source>
</evidence>
<evidence type="ECO:0000256" key="6">
    <source>
        <dbReference type="RuleBase" id="RU004504"/>
    </source>
</evidence>
<comment type="similarity">
    <text evidence="2">Belongs to the class-V pyridoxal-phosphate-dependent aminotransferase family. Csd subfamily.</text>
</comment>
<evidence type="ECO:0000313" key="8">
    <source>
        <dbReference type="EMBL" id="KAA9302024.1"/>
    </source>
</evidence>
<dbReference type="OrthoDB" id="9804366at2"/>
<dbReference type="Gene3D" id="3.90.1150.10">
    <property type="entry name" value="Aspartate Aminotransferase, domain 1"/>
    <property type="match status" value="1"/>
</dbReference>
<evidence type="ECO:0000256" key="3">
    <source>
        <dbReference type="ARBA" id="ARBA00012239"/>
    </source>
</evidence>
<dbReference type="EMBL" id="VYWO01000001">
    <property type="protein sequence ID" value="KAA9302024.1"/>
    <property type="molecule type" value="Genomic_DNA"/>
</dbReference>